<organism evidence="1 2">
    <name type="scientific">Cetraspora pellucida</name>
    <dbReference type="NCBI Taxonomy" id="1433469"/>
    <lineage>
        <taxon>Eukaryota</taxon>
        <taxon>Fungi</taxon>
        <taxon>Fungi incertae sedis</taxon>
        <taxon>Mucoromycota</taxon>
        <taxon>Glomeromycotina</taxon>
        <taxon>Glomeromycetes</taxon>
        <taxon>Diversisporales</taxon>
        <taxon>Gigasporaceae</taxon>
        <taxon>Cetraspora</taxon>
    </lineage>
</organism>
<proteinExistence type="predicted"/>
<protein>
    <submittedName>
        <fullName evidence="1">1104_t:CDS:1</fullName>
    </submittedName>
</protein>
<dbReference type="EMBL" id="CAJVPW010078770">
    <property type="protein sequence ID" value="CAG8799876.1"/>
    <property type="molecule type" value="Genomic_DNA"/>
</dbReference>
<name>A0ACA9RN02_9GLOM</name>
<gene>
    <name evidence="1" type="ORF">SPELUC_LOCUS17971</name>
</gene>
<feature type="non-terminal residue" evidence="1">
    <location>
        <position position="1"/>
    </location>
</feature>
<comment type="caution">
    <text evidence="1">The sequence shown here is derived from an EMBL/GenBank/DDBJ whole genome shotgun (WGS) entry which is preliminary data.</text>
</comment>
<feature type="non-terminal residue" evidence="1">
    <location>
        <position position="51"/>
    </location>
</feature>
<accession>A0ACA9RN02</accession>
<evidence type="ECO:0000313" key="2">
    <source>
        <dbReference type="Proteomes" id="UP000789366"/>
    </source>
</evidence>
<evidence type="ECO:0000313" key="1">
    <source>
        <dbReference type="EMBL" id="CAG8799876.1"/>
    </source>
</evidence>
<dbReference type="Proteomes" id="UP000789366">
    <property type="component" value="Unassembled WGS sequence"/>
</dbReference>
<keyword evidence="2" id="KW-1185">Reference proteome</keyword>
<sequence length="51" mass="6030">RLSVPVDMLEKTASKIIIHLLTEFEYFSLQECVSIVSFDHYEYVPFKKFMG</sequence>
<reference evidence="1" key="1">
    <citation type="submission" date="2021-06" db="EMBL/GenBank/DDBJ databases">
        <authorList>
            <person name="Kallberg Y."/>
            <person name="Tangrot J."/>
            <person name="Rosling A."/>
        </authorList>
    </citation>
    <scope>NUCLEOTIDE SEQUENCE</scope>
    <source>
        <strain evidence="1">28 12/20/2015</strain>
    </source>
</reference>